<sequence length="116" mass="13451">MENVNLASRRFKELRESSNLTQAQIASFLNIDQSYVSKFEKGERKLSIDILEKMCNLFGCTLRYFESEDEKYIPMSIAFRSNSLQNEDLEAIAEINKVALNIRFINLMLEDGNSEK</sequence>
<dbReference type="Gene3D" id="1.10.260.40">
    <property type="entry name" value="lambda repressor-like DNA-binding domains"/>
    <property type="match status" value="1"/>
</dbReference>
<evidence type="ECO:0000256" key="1">
    <source>
        <dbReference type="ARBA" id="ARBA00023125"/>
    </source>
</evidence>
<dbReference type="EMBL" id="FRAD01000032">
    <property type="protein sequence ID" value="SHK49409.1"/>
    <property type="molecule type" value="Genomic_DNA"/>
</dbReference>
<dbReference type="InterPro" id="IPR010982">
    <property type="entry name" value="Lambda_DNA-bd_dom_sf"/>
</dbReference>
<dbReference type="GO" id="GO:0003677">
    <property type="term" value="F:DNA binding"/>
    <property type="evidence" value="ECO:0007669"/>
    <property type="project" value="UniProtKB-KW"/>
</dbReference>
<dbReference type="InterPro" id="IPR050807">
    <property type="entry name" value="TransReg_Diox_bact_type"/>
</dbReference>
<dbReference type="GO" id="GO:0003700">
    <property type="term" value="F:DNA-binding transcription factor activity"/>
    <property type="evidence" value="ECO:0007669"/>
    <property type="project" value="TreeGrafter"/>
</dbReference>
<keyword evidence="4" id="KW-1185">Reference proteome</keyword>
<dbReference type="PROSITE" id="PS50943">
    <property type="entry name" value="HTH_CROC1"/>
    <property type="match status" value="1"/>
</dbReference>
<dbReference type="PANTHER" id="PTHR46797">
    <property type="entry name" value="HTH-TYPE TRANSCRIPTIONAL REGULATOR"/>
    <property type="match status" value="1"/>
</dbReference>
<dbReference type="PANTHER" id="PTHR46797:SF1">
    <property type="entry name" value="METHYLPHOSPHONATE SYNTHASE"/>
    <property type="match status" value="1"/>
</dbReference>
<dbReference type="Pfam" id="PF01381">
    <property type="entry name" value="HTH_3"/>
    <property type="match status" value="1"/>
</dbReference>
<dbReference type="SUPFAM" id="SSF47413">
    <property type="entry name" value="lambda repressor-like DNA-binding domains"/>
    <property type="match status" value="1"/>
</dbReference>
<protein>
    <submittedName>
        <fullName evidence="3">DNA-binding transcriptional regulator, XRE-family HTH domain</fullName>
    </submittedName>
</protein>
<evidence type="ECO:0000259" key="2">
    <source>
        <dbReference type="PROSITE" id="PS50943"/>
    </source>
</evidence>
<dbReference type="RefSeq" id="WP_072904549.1">
    <property type="nucleotide sequence ID" value="NZ_FRAD01000032.1"/>
</dbReference>
<name>A0A1M6SXL4_9CLOT</name>
<accession>A0A1M6SXL4</accession>
<proteinExistence type="predicted"/>
<evidence type="ECO:0000313" key="3">
    <source>
        <dbReference type="EMBL" id="SHK49409.1"/>
    </source>
</evidence>
<dbReference type="CDD" id="cd00093">
    <property type="entry name" value="HTH_XRE"/>
    <property type="match status" value="1"/>
</dbReference>
<evidence type="ECO:0000313" key="4">
    <source>
        <dbReference type="Proteomes" id="UP000183952"/>
    </source>
</evidence>
<dbReference type="AlphaFoldDB" id="A0A1M6SXL4"/>
<dbReference type="SMART" id="SM00530">
    <property type="entry name" value="HTH_XRE"/>
    <property type="match status" value="1"/>
</dbReference>
<gene>
    <name evidence="3" type="ORF">SAMN02745248_02668</name>
</gene>
<keyword evidence="1 3" id="KW-0238">DNA-binding</keyword>
<dbReference type="InterPro" id="IPR001387">
    <property type="entry name" value="Cro/C1-type_HTH"/>
</dbReference>
<dbReference type="Proteomes" id="UP000183952">
    <property type="component" value="Unassembled WGS sequence"/>
</dbReference>
<dbReference type="GO" id="GO:0005829">
    <property type="term" value="C:cytosol"/>
    <property type="evidence" value="ECO:0007669"/>
    <property type="project" value="TreeGrafter"/>
</dbReference>
<reference evidence="3 4" key="1">
    <citation type="submission" date="2016-11" db="EMBL/GenBank/DDBJ databases">
        <authorList>
            <person name="Jaros S."/>
            <person name="Januszkiewicz K."/>
            <person name="Wedrychowicz H."/>
        </authorList>
    </citation>
    <scope>NUCLEOTIDE SEQUENCE [LARGE SCALE GENOMIC DNA]</scope>
    <source>
        <strain evidence="3 4">DSM 3090</strain>
    </source>
</reference>
<organism evidence="3 4">
    <name type="scientific">Hathewaya proteolytica DSM 3090</name>
    <dbReference type="NCBI Taxonomy" id="1121331"/>
    <lineage>
        <taxon>Bacteria</taxon>
        <taxon>Bacillati</taxon>
        <taxon>Bacillota</taxon>
        <taxon>Clostridia</taxon>
        <taxon>Eubacteriales</taxon>
        <taxon>Clostridiaceae</taxon>
        <taxon>Hathewaya</taxon>
    </lineage>
</organism>
<feature type="domain" description="HTH cro/C1-type" evidence="2">
    <location>
        <begin position="11"/>
        <end position="65"/>
    </location>
</feature>
<dbReference type="STRING" id="1121331.SAMN02745248_02668"/>